<dbReference type="AlphaFoldDB" id="A0A1H9A4V5"/>
<feature type="region of interest" description="Disordered" evidence="1">
    <location>
        <begin position="299"/>
        <end position="329"/>
    </location>
</feature>
<evidence type="ECO:0000256" key="1">
    <source>
        <dbReference type="SAM" id="MobiDB-lite"/>
    </source>
</evidence>
<proteinExistence type="predicted"/>
<dbReference type="Pfam" id="PF08241">
    <property type="entry name" value="Methyltransf_11"/>
    <property type="match status" value="1"/>
</dbReference>
<dbReference type="GO" id="GO:0005975">
    <property type="term" value="P:carbohydrate metabolic process"/>
    <property type="evidence" value="ECO:0007669"/>
    <property type="project" value="UniProtKB-ARBA"/>
</dbReference>
<name>A0A1H9A4V5_9PSEU</name>
<reference evidence="4" key="1">
    <citation type="submission" date="2016-10" db="EMBL/GenBank/DDBJ databases">
        <authorList>
            <person name="Varghese N."/>
            <person name="Submissions S."/>
        </authorList>
    </citation>
    <scope>NUCLEOTIDE SEQUENCE [LARGE SCALE GENOMIC DNA]</scope>
    <source>
        <strain evidence="4">DSM 44437</strain>
    </source>
</reference>
<dbReference type="OrthoDB" id="1853779at2"/>
<evidence type="ECO:0000313" key="3">
    <source>
        <dbReference type="EMBL" id="SEP71720.1"/>
    </source>
</evidence>
<feature type="compositionally biased region" description="Low complexity" evidence="1">
    <location>
        <begin position="299"/>
        <end position="325"/>
    </location>
</feature>
<dbReference type="Gene3D" id="3.40.50.150">
    <property type="entry name" value="Vaccinia Virus protein VP39"/>
    <property type="match status" value="1"/>
</dbReference>
<evidence type="ECO:0000313" key="4">
    <source>
        <dbReference type="Proteomes" id="UP000199503"/>
    </source>
</evidence>
<dbReference type="Proteomes" id="UP000199503">
    <property type="component" value="Unassembled WGS sequence"/>
</dbReference>
<dbReference type="RefSeq" id="WP_089907545.1">
    <property type="nucleotide sequence ID" value="NZ_FOFV01000001.1"/>
</dbReference>
<gene>
    <name evidence="3" type="ORF">SAMN04488000_10128</name>
</gene>
<organism evidence="3 4">
    <name type="scientific">Lentzea albida</name>
    <dbReference type="NCBI Taxonomy" id="65499"/>
    <lineage>
        <taxon>Bacteria</taxon>
        <taxon>Bacillati</taxon>
        <taxon>Actinomycetota</taxon>
        <taxon>Actinomycetes</taxon>
        <taxon>Pseudonocardiales</taxon>
        <taxon>Pseudonocardiaceae</taxon>
        <taxon>Lentzea</taxon>
    </lineage>
</organism>
<feature type="domain" description="Methyltransferase type 11" evidence="2">
    <location>
        <begin position="66"/>
        <end position="162"/>
    </location>
</feature>
<dbReference type="InterPro" id="IPR013216">
    <property type="entry name" value="Methyltransf_11"/>
</dbReference>
<dbReference type="SUPFAM" id="SSF53335">
    <property type="entry name" value="S-adenosyl-L-methionine-dependent methyltransferases"/>
    <property type="match status" value="1"/>
</dbReference>
<evidence type="ECO:0000259" key="2">
    <source>
        <dbReference type="Pfam" id="PF08241"/>
    </source>
</evidence>
<dbReference type="InterPro" id="IPR029063">
    <property type="entry name" value="SAM-dependent_MTases_sf"/>
</dbReference>
<dbReference type="InterPro" id="IPR013783">
    <property type="entry name" value="Ig-like_fold"/>
</dbReference>
<keyword evidence="4" id="KW-1185">Reference proteome</keyword>
<dbReference type="CDD" id="cd02440">
    <property type="entry name" value="AdoMet_MTases"/>
    <property type="match status" value="1"/>
</dbReference>
<dbReference type="PANTHER" id="PTHR43861">
    <property type="entry name" value="TRANS-ACONITATE 2-METHYLTRANSFERASE-RELATED"/>
    <property type="match status" value="1"/>
</dbReference>
<dbReference type="PANTHER" id="PTHR43861:SF1">
    <property type="entry name" value="TRANS-ACONITATE 2-METHYLTRANSFERASE"/>
    <property type="match status" value="1"/>
</dbReference>
<dbReference type="GO" id="GO:0008757">
    <property type="term" value="F:S-adenosylmethionine-dependent methyltransferase activity"/>
    <property type="evidence" value="ECO:0007669"/>
    <property type="project" value="InterPro"/>
</dbReference>
<dbReference type="STRING" id="65499.SAMN04488000_10128"/>
<dbReference type="Gene3D" id="2.60.40.10">
    <property type="entry name" value="Immunoglobulins"/>
    <property type="match status" value="1"/>
</dbReference>
<accession>A0A1H9A4V5</accession>
<dbReference type="EMBL" id="FOFV01000001">
    <property type="protein sequence ID" value="SEP71720.1"/>
    <property type="molecule type" value="Genomic_DNA"/>
</dbReference>
<protein>
    <submittedName>
        <fullName evidence="3">Ig-like domain-containing protein</fullName>
    </submittedName>
</protein>
<sequence length="382" mass="41468">MSAELGEVRETWEHLGSTDPYWAVLTEREHAGGDARASFFESGRNEVQSVADFLARHGRSIGDVAVDFGCGVGRLSIALAERCKEVSGVDVAASMLEEARANNPHGDRVRFIHNDASTLPFEDDSVDFVLSLITLQHIPPRLSLRYLLEMIRIVRPGGHLVFQLPSHLPMPTPIAEEFCRAEITVLNAPATAGAGESQYVELSVRNTSDGAWPYGQLLNAANHWHRDGELVRRDDGRVTVPALQPGESATVSLRVSIPAEPGDYELELDLVQEHVAWWEQLGNATVRVPVTVTGAAAAAPAPAPVDEATASEAVEAAEPAAPQPASNKSMQMHGIHTDLVRGLFDQLGCTVLEAATDQRAGETWVSYLYLVEVGEYELKLRS</sequence>